<accession>A0A0X8JLH0</accession>
<dbReference type="AlphaFoldDB" id="A0A0X8JLH0"/>
<dbReference type="InterPro" id="IPR011249">
    <property type="entry name" value="Metalloenz_LuxS/M16"/>
</dbReference>
<dbReference type="InterPro" id="IPR013578">
    <property type="entry name" value="Peptidase_M16C_assoc"/>
</dbReference>
<dbReference type="Pfam" id="PF22516">
    <property type="entry name" value="PreP_C"/>
    <property type="match status" value="1"/>
</dbReference>
<dbReference type="GO" id="GO:0004222">
    <property type="term" value="F:metalloendopeptidase activity"/>
    <property type="evidence" value="ECO:0007669"/>
    <property type="project" value="TreeGrafter"/>
</dbReference>
<dbReference type="Proteomes" id="UP000069241">
    <property type="component" value="Chromosome"/>
</dbReference>
<protein>
    <submittedName>
        <fullName evidence="2">Peptidase M16</fullName>
    </submittedName>
</protein>
<reference evidence="3" key="1">
    <citation type="submission" date="2016-02" db="EMBL/GenBank/DDBJ databases">
        <authorList>
            <person name="Holder M.E."/>
            <person name="Ajami N.J."/>
            <person name="Petrosino J.F."/>
        </authorList>
    </citation>
    <scope>NUCLEOTIDE SEQUENCE [LARGE SCALE GENOMIC DNA]</scope>
    <source>
        <strain evidence="3">CCUG 45958</strain>
    </source>
</reference>
<dbReference type="PANTHER" id="PTHR43016">
    <property type="entry name" value="PRESEQUENCE PROTEASE"/>
    <property type="match status" value="1"/>
</dbReference>
<evidence type="ECO:0000259" key="1">
    <source>
        <dbReference type="SMART" id="SM01264"/>
    </source>
</evidence>
<dbReference type="InterPro" id="IPR011765">
    <property type="entry name" value="Pept_M16_N"/>
</dbReference>
<dbReference type="InterPro" id="IPR007863">
    <property type="entry name" value="Peptidase_M16_C"/>
</dbReference>
<dbReference type="Pfam" id="PF05193">
    <property type="entry name" value="Peptidase_M16_C"/>
    <property type="match status" value="1"/>
</dbReference>
<evidence type="ECO:0000313" key="3">
    <source>
        <dbReference type="Proteomes" id="UP000069241"/>
    </source>
</evidence>
<dbReference type="PANTHER" id="PTHR43016:SF13">
    <property type="entry name" value="PRESEQUENCE PROTEASE, MITOCHONDRIAL"/>
    <property type="match status" value="1"/>
</dbReference>
<organism evidence="2 3">
    <name type="scientific">Desulfovibrio fairfieldensis</name>
    <dbReference type="NCBI Taxonomy" id="44742"/>
    <lineage>
        <taxon>Bacteria</taxon>
        <taxon>Pseudomonadati</taxon>
        <taxon>Thermodesulfobacteriota</taxon>
        <taxon>Desulfovibrionia</taxon>
        <taxon>Desulfovibrionales</taxon>
        <taxon>Desulfovibrionaceae</taxon>
        <taxon>Desulfovibrio</taxon>
    </lineage>
</organism>
<dbReference type="KEGG" id="dfi:AXF13_11945"/>
<dbReference type="GO" id="GO:0016485">
    <property type="term" value="P:protein processing"/>
    <property type="evidence" value="ECO:0007669"/>
    <property type="project" value="TreeGrafter"/>
</dbReference>
<name>A0A0X8JLH0_9BACT</name>
<dbReference type="SUPFAM" id="SSF63411">
    <property type="entry name" value="LuxS/MPP-like metallohydrolase"/>
    <property type="match status" value="4"/>
</dbReference>
<evidence type="ECO:0000313" key="2">
    <source>
        <dbReference type="EMBL" id="AMD90777.1"/>
    </source>
</evidence>
<dbReference type="RefSeq" id="WP_062253530.1">
    <property type="nucleotide sequence ID" value="NZ_CP014229.1"/>
</dbReference>
<feature type="domain" description="Peptidase M16C associated" evidence="1">
    <location>
        <begin position="455"/>
        <end position="706"/>
    </location>
</feature>
<dbReference type="Pfam" id="PF00675">
    <property type="entry name" value="Peptidase_M16"/>
    <property type="match status" value="1"/>
</dbReference>
<dbReference type="FunFam" id="3.30.830.10:FF:000034">
    <property type="entry name" value="presequence protease 1, chloroplastic/mitochondrial"/>
    <property type="match status" value="1"/>
</dbReference>
<keyword evidence="3" id="KW-1185">Reference proteome</keyword>
<dbReference type="Gene3D" id="3.30.830.10">
    <property type="entry name" value="Metalloenzyme, LuxS/M16 peptidase-like"/>
    <property type="match status" value="4"/>
</dbReference>
<sequence length="970" mass="106150">MDKHGFTLLTERDMAEVGGTARLWQHKITGAQLLSVVNADENKCFGVSFRTPPTDSTGVAHILEHSVLCGSDKYPVKEPFVELLKGSLQTFLNAFTFPDKTCYPVASANLRDFYNLIDVYIDAVFHPRISEDIFRQEGWHVEAENADGPWTYKGVVYNEMKGVYSSPDSVLAEQSQQALFPDTLYSLDSGGNPERIPDLTYQAFHDFHSRYYHPSNARFFFWGDDPEDERLRLLDAALAGYTARPADSAVPLQPRRDVPRQIEVPYAAAEGEQRALFTVNWLLGERGDVGQALLMEMLEHILEGLPGSPLRKALIGSGLGEDTTGCGLETDLRQMYYSTGLKGVAPDDVQQAELLIFDTLARLAEEGIDPAAVEAAVNSVEFAYRENNSGRFPRGLAAMIQALSTWLYDGDPLAPLAWEGPLTAIKERLAKGEKVFEEAIRQWFLNNEHRATVVLLPDAGLGKVREEAESARLADVQAEAGPERRAALVEETLRLQEAQTAPDSPEALATIPALGLGDLPRRNAAIPRAESRLPEVCLSHELPTRGIAYANLLLPLKGLPERLVPLLPLFARSLTELGTARRDFTELGAYMAAKTGGVGADTLLGTTRGERRTFSYLSLAGKAVYDKIPDLFGIFHEILLEPLRDPAVARERLRQMLLEGKARLEHGLQAAGHTAVGTRLRAHFTGAGALAERTGGVSYLASIRGLLEQLETQPEALLADLEELRTLVMSASGAVFDCTAEAGGLALAQDRARALLAELPSNGPERTDHETGPMRDLPMAEAFLAPAQINYVGKAANIYDQGYVYHGSASVILRYLRMGYLWEQVRVRGGAYGAFCMLDRLGGTLVCASYRDPNVDQTLAAYDGMADFLRGFKPDKAQLTQAIVGAVGDLDSYLLPDAKGAQSLARWLTGDTDEIRQRMREEILGTTERHFSEFADVLAEAARQGAVCVLGGPKTKEAAEAHGWAAQNLL</sequence>
<proteinExistence type="predicted"/>
<gene>
    <name evidence="2" type="ORF">AXF13_11945</name>
</gene>
<dbReference type="GO" id="GO:0046872">
    <property type="term" value="F:metal ion binding"/>
    <property type="evidence" value="ECO:0007669"/>
    <property type="project" value="InterPro"/>
</dbReference>
<dbReference type="Pfam" id="PF08367">
    <property type="entry name" value="M16C_assoc"/>
    <property type="match status" value="1"/>
</dbReference>
<dbReference type="InterPro" id="IPR055130">
    <property type="entry name" value="PreP_C"/>
</dbReference>
<dbReference type="STRING" id="44742.AXF13_11945"/>
<dbReference type="EMBL" id="CP014229">
    <property type="protein sequence ID" value="AMD90777.1"/>
    <property type="molecule type" value="Genomic_DNA"/>
</dbReference>
<dbReference type="SMART" id="SM01264">
    <property type="entry name" value="M16C_associated"/>
    <property type="match status" value="1"/>
</dbReference>